<evidence type="ECO:0000313" key="4">
    <source>
        <dbReference type="Proteomes" id="UP000076929"/>
    </source>
</evidence>
<feature type="transmembrane region" description="Helical" evidence="2">
    <location>
        <begin position="37"/>
        <end position="55"/>
    </location>
</feature>
<dbReference type="EMBL" id="CP015622">
    <property type="protein sequence ID" value="ANE03146.1"/>
    <property type="molecule type" value="Genomic_DNA"/>
</dbReference>
<dbReference type="OrthoDB" id="4427569at2"/>
<dbReference type="Proteomes" id="UP000076929">
    <property type="component" value="Chromosome"/>
</dbReference>
<keyword evidence="2" id="KW-0812">Transmembrane</keyword>
<keyword evidence="4" id="KW-1185">Reference proteome</keyword>
<keyword evidence="2" id="KW-0472">Membrane</keyword>
<gene>
    <name evidence="3" type="ORF">ccrud_02250</name>
</gene>
<dbReference type="AlphaFoldDB" id="A0A172QR31"/>
<feature type="transmembrane region" description="Helical" evidence="2">
    <location>
        <begin position="124"/>
        <end position="146"/>
    </location>
</feature>
<name>A0A172QR31_9CORY</name>
<protein>
    <recommendedName>
        <fullName evidence="5">Transmembrane protein</fullName>
    </recommendedName>
</protein>
<reference evidence="3 4" key="1">
    <citation type="submission" date="2016-05" db="EMBL/GenBank/DDBJ databases">
        <title>Complete genome sequence of Corynebacterium crudilactis, a new Corynebacterium species isolated from raw cow's milk.</title>
        <authorList>
            <person name="Christian R."/>
            <person name="Zimmermann J."/>
            <person name="Lipski A."/>
            <person name="Kalinowski J."/>
        </authorList>
    </citation>
    <scope>NUCLEOTIDE SEQUENCE [LARGE SCALE GENOMIC DNA]</scope>
    <source>
        <strain evidence="3 4">JZ16</strain>
    </source>
</reference>
<dbReference type="KEGG" id="ccjz:ccrud_02250"/>
<organism evidence="3 4">
    <name type="scientific">Corynebacterium crudilactis</name>
    <dbReference type="NCBI Taxonomy" id="1652495"/>
    <lineage>
        <taxon>Bacteria</taxon>
        <taxon>Bacillati</taxon>
        <taxon>Actinomycetota</taxon>
        <taxon>Actinomycetes</taxon>
        <taxon>Mycobacteriales</taxon>
        <taxon>Corynebacteriaceae</taxon>
        <taxon>Corynebacterium</taxon>
    </lineage>
</organism>
<feature type="transmembrane region" description="Helical" evidence="2">
    <location>
        <begin position="152"/>
        <end position="177"/>
    </location>
</feature>
<evidence type="ECO:0000256" key="2">
    <source>
        <dbReference type="SAM" id="Phobius"/>
    </source>
</evidence>
<keyword evidence="2" id="KW-1133">Transmembrane helix</keyword>
<dbReference type="STRING" id="1652495.ccrud_02250"/>
<evidence type="ECO:0000313" key="3">
    <source>
        <dbReference type="EMBL" id="ANE03146.1"/>
    </source>
</evidence>
<evidence type="ECO:0000256" key="1">
    <source>
        <dbReference type="SAM" id="MobiDB-lite"/>
    </source>
</evidence>
<accession>A0A172QR31</accession>
<feature type="region of interest" description="Disordered" evidence="1">
    <location>
        <begin position="1"/>
        <end position="28"/>
    </location>
</feature>
<feature type="transmembrane region" description="Helical" evidence="2">
    <location>
        <begin position="89"/>
        <end position="112"/>
    </location>
</feature>
<evidence type="ECO:0008006" key="5">
    <source>
        <dbReference type="Google" id="ProtNLM"/>
    </source>
</evidence>
<proteinExistence type="predicted"/>
<sequence>MSMLPNLAPKKSSAPTSSQPSAGDVDKKDKKEDTVKLLLQMWAVMIGFELIHQILNVVMSFMDPTALRTVAREQAEAQGMSDEIVNATVVAAILFMGFINLIIIAILSWMVMIVKKRSKRLPTAFLLLTIFSFFFILRVLMLFFASPGANDVPMALFAIDGCVQILVGVSAGVAYALSRTDEPVQMLTEYAPADIKRK</sequence>